<keyword evidence="1" id="KW-0812">Transmembrane</keyword>
<feature type="transmembrane region" description="Helical" evidence="1">
    <location>
        <begin position="266"/>
        <end position="284"/>
    </location>
</feature>
<dbReference type="InterPro" id="IPR051677">
    <property type="entry name" value="AfsR-DnrI-RedD_regulator"/>
</dbReference>
<dbReference type="GO" id="GO:0006355">
    <property type="term" value="P:regulation of DNA-templated transcription"/>
    <property type="evidence" value="ECO:0007669"/>
    <property type="project" value="InterPro"/>
</dbReference>
<dbReference type="PANTHER" id="PTHR35807">
    <property type="entry name" value="TRANSCRIPTIONAL REGULATOR REDD-RELATED"/>
    <property type="match status" value="1"/>
</dbReference>
<evidence type="ECO:0000259" key="2">
    <source>
        <dbReference type="SMART" id="SM01043"/>
    </source>
</evidence>
<dbReference type="EMBL" id="QXTF01000001">
    <property type="protein sequence ID" value="RIX31510.1"/>
    <property type="molecule type" value="Genomic_DNA"/>
</dbReference>
<evidence type="ECO:0000256" key="1">
    <source>
        <dbReference type="SAM" id="Phobius"/>
    </source>
</evidence>
<keyword evidence="1" id="KW-0472">Membrane</keyword>
<keyword evidence="4" id="KW-1185">Reference proteome</keyword>
<dbReference type="SUPFAM" id="SSF48452">
    <property type="entry name" value="TPR-like"/>
    <property type="match status" value="2"/>
</dbReference>
<dbReference type="InterPro" id="IPR011990">
    <property type="entry name" value="TPR-like_helical_dom_sf"/>
</dbReference>
<accession>A0A418Q121</accession>
<dbReference type="SUPFAM" id="SSF46894">
    <property type="entry name" value="C-terminal effector domain of the bipartite response regulators"/>
    <property type="match status" value="1"/>
</dbReference>
<dbReference type="SMART" id="SM01043">
    <property type="entry name" value="BTAD"/>
    <property type="match status" value="1"/>
</dbReference>
<dbReference type="InterPro" id="IPR016032">
    <property type="entry name" value="Sig_transdc_resp-reg_C-effctor"/>
</dbReference>
<dbReference type="Gene3D" id="1.25.40.10">
    <property type="entry name" value="Tetratricopeptide repeat domain"/>
    <property type="match status" value="2"/>
</dbReference>
<name>A0A418Q121_9SPHN</name>
<dbReference type="GO" id="GO:0003677">
    <property type="term" value="F:DNA binding"/>
    <property type="evidence" value="ECO:0007669"/>
    <property type="project" value="InterPro"/>
</dbReference>
<dbReference type="Pfam" id="PF03704">
    <property type="entry name" value="BTAD"/>
    <property type="match status" value="1"/>
</dbReference>
<reference evidence="3 4" key="1">
    <citation type="submission" date="2018-09" db="EMBL/GenBank/DDBJ databases">
        <title>Sphingomonas sp. DAC4.</title>
        <authorList>
            <person name="Seo T."/>
        </authorList>
    </citation>
    <scope>NUCLEOTIDE SEQUENCE [LARGE SCALE GENOMIC DNA]</scope>
    <source>
        <strain evidence="3 4">DAC4</strain>
    </source>
</reference>
<dbReference type="InterPro" id="IPR005158">
    <property type="entry name" value="BTAD"/>
</dbReference>
<dbReference type="Proteomes" id="UP000285023">
    <property type="component" value="Unassembled WGS sequence"/>
</dbReference>
<dbReference type="AlphaFoldDB" id="A0A418Q121"/>
<gene>
    <name evidence="3" type="ORF">D3M59_00295</name>
</gene>
<protein>
    <recommendedName>
        <fullName evidence="2">Bacterial transcriptional activator domain-containing protein</fullName>
    </recommendedName>
</protein>
<sequence>MVESKQRPRWRLNCVGSFAIIDEMGVDRTPRGRKARAILVYLAVHAGARIPREKLTELLWGDRGESQARSSLRQSLFEIRSSAPGLLGSDRDHVWVAHDAIQMTGEVGQEDFYADLNHISSAFDEWLEEERRQRTANIWNSLRDECARLLACGKGSAAFSILDDMARLDPYNEDGARLAMQAEFQAGHAAGIEKRYRDLAEVLERDLGVRPATETGALRDRLLAELTQDPLGLVSSGVEVQDVAPIHAAEPFDQKPANTARRTNKVIILVGLIIVAIAGMFAALRSLGMTSLPVVAVAASDNSPHSQQLSRDLLVKLGTLAEVGSGRWRLTESPAGEPRPSYIFRASENVNGANIKANLLLVDGKSESVLWAREFQFRRGLEGDLRQQVSLTAGRVLGCTLDARENGGLPPDSLRLFLTGCAASAEMGEADPREVAGTMREILNRRPAFTPAWALLLLADTWNMQIARSKSSDLTLARRQLERDLATARTEVPALPQISLAQLELLPPGAYGEALKLITKLKQRVPDNSQIWLEESGALASVGRMAEAVVAARRAAELDPLSPAVSRNLIEHLAWAGQIEAARRELANASEKWAGTAALRDAQFAFHLRYGDPREARRLMDDTKGASIDAYLAARLNPTAASIKALKASLGRPSLGEPEGKTAYAIQALAEFGQVDDVFNWLQRTPKDRLADMSYVLFRPALQDIRRDPRMMQVARRIGLMQYWIASGEWPDFCSERGLRYRCADFAKTKAA</sequence>
<keyword evidence="1" id="KW-1133">Transmembrane helix</keyword>
<feature type="domain" description="Bacterial transcriptional activator" evidence="2">
    <location>
        <begin position="89"/>
        <end position="223"/>
    </location>
</feature>
<comment type="caution">
    <text evidence="3">The sequence shown here is derived from an EMBL/GenBank/DDBJ whole genome shotgun (WGS) entry which is preliminary data.</text>
</comment>
<evidence type="ECO:0000313" key="4">
    <source>
        <dbReference type="Proteomes" id="UP000285023"/>
    </source>
</evidence>
<proteinExistence type="predicted"/>
<organism evidence="3 4">
    <name type="scientific">Sphingomonas edaphi</name>
    <dbReference type="NCBI Taxonomy" id="2315689"/>
    <lineage>
        <taxon>Bacteria</taxon>
        <taxon>Pseudomonadati</taxon>
        <taxon>Pseudomonadota</taxon>
        <taxon>Alphaproteobacteria</taxon>
        <taxon>Sphingomonadales</taxon>
        <taxon>Sphingomonadaceae</taxon>
        <taxon>Sphingomonas</taxon>
    </lineage>
</organism>
<evidence type="ECO:0000313" key="3">
    <source>
        <dbReference type="EMBL" id="RIX31510.1"/>
    </source>
</evidence>